<protein>
    <submittedName>
        <fullName evidence="1">Uncharacterized protein</fullName>
    </submittedName>
</protein>
<dbReference type="OrthoDB" id="2085492at2"/>
<sequence length="66" mass="7939">MDKDSMQSAVIKLIEKYIPDRNDLKELIKEDTDSVKYILTEIDRYKTKSYEEVDLDIIKDVFFFWG</sequence>
<dbReference type="EMBL" id="FQYQ01000021">
    <property type="protein sequence ID" value="SHJ42740.1"/>
    <property type="molecule type" value="Genomic_DNA"/>
</dbReference>
<reference evidence="1 2" key="1">
    <citation type="submission" date="2016-11" db="EMBL/GenBank/DDBJ databases">
        <authorList>
            <person name="Jaros S."/>
            <person name="Januszkiewicz K."/>
            <person name="Wedrychowicz H."/>
        </authorList>
    </citation>
    <scope>NUCLEOTIDE SEQUENCE [LARGE SCALE GENOMIC DNA]</scope>
    <source>
        <strain evidence="1 2">DSM 14809</strain>
    </source>
</reference>
<dbReference type="Proteomes" id="UP000184185">
    <property type="component" value="Unassembled WGS sequence"/>
</dbReference>
<dbReference type="RefSeq" id="WP_072918630.1">
    <property type="nucleotide sequence ID" value="NZ_FQYQ01000021.1"/>
</dbReference>
<proteinExistence type="predicted"/>
<organism evidence="1 2">
    <name type="scientific">Pseudobutyrivibrio xylanivorans DSM 14809</name>
    <dbReference type="NCBI Taxonomy" id="1123012"/>
    <lineage>
        <taxon>Bacteria</taxon>
        <taxon>Bacillati</taxon>
        <taxon>Bacillota</taxon>
        <taxon>Clostridia</taxon>
        <taxon>Lachnospirales</taxon>
        <taxon>Lachnospiraceae</taxon>
        <taxon>Pseudobutyrivibrio</taxon>
    </lineage>
</organism>
<evidence type="ECO:0000313" key="2">
    <source>
        <dbReference type="Proteomes" id="UP000184185"/>
    </source>
</evidence>
<accession>A0A1M6J7T9</accession>
<name>A0A1M6J7T9_PSEXY</name>
<evidence type="ECO:0000313" key="1">
    <source>
        <dbReference type="EMBL" id="SHJ42740.1"/>
    </source>
</evidence>
<keyword evidence="2" id="KW-1185">Reference proteome</keyword>
<dbReference type="AlphaFoldDB" id="A0A1M6J7T9"/>
<gene>
    <name evidence="1" type="ORF">SAMN02745725_02529</name>
</gene>